<dbReference type="AlphaFoldDB" id="A0A0F9HHD5"/>
<protein>
    <submittedName>
        <fullName evidence="1">Uncharacterized protein</fullName>
    </submittedName>
</protein>
<evidence type="ECO:0000313" key="1">
    <source>
        <dbReference type="EMBL" id="KKM14532.1"/>
    </source>
</evidence>
<proteinExistence type="predicted"/>
<accession>A0A0F9HHD5</accession>
<comment type="caution">
    <text evidence="1">The sequence shown here is derived from an EMBL/GenBank/DDBJ whole genome shotgun (WGS) entry which is preliminary data.</text>
</comment>
<dbReference type="EMBL" id="LAZR01015124">
    <property type="protein sequence ID" value="KKM14532.1"/>
    <property type="molecule type" value="Genomic_DNA"/>
</dbReference>
<organism evidence="1">
    <name type="scientific">marine sediment metagenome</name>
    <dbReference type="NCBI Taxonomy" id="412755"/>
    <lineage>
        <taxon>unclassified sequences</taxon>
        <taxon>metagenomes</taxon>
        <taxon>ecological metagenomes</taxon>
    </lineage>
</organism>
<feature type="non-terminal residue" evidence="1">
    <location>
        <position position="1"/>
    </location>
</feature>
<reference evidence="1" key="1">
    <citation type="journal article" date="2015" name="Nature">
        <title>Complex archaea that bridge the gap between prokaryotes and eukaryotes.</title>
        <authorList>
            <person name="Spang A."/>
            <person name="Saw J.H."/>
            <person name="Jorgensen S.L."/>
            <person name="Zaremba-Niedzwiedzka K."/>
            <person name="Martijn J."/>
            <person name="Lind A.E."/>
            <person name="van Eijk R."/>
            <person name="Schleper C."/>
            <person name="Guy L."/>
            <person name="Ettema T.J."/>
        </authorList>
    </citation>
    <scope>NUCLEOTIDE SEQUENCE</scope>
</reference>
<sequence>LKIELKEGGFIRFFEDFSVQGLSDDAIIKLENGKTIRLRELKIKKIKNLPPEFVNSKNNFSKNDTIVGNGFTITYELLDNFGKKSSNAKKIGWTSKLGGFGKS</sequence>
<name>A0A0F9HHD5_9ZZZZ</name>
<gene>
    <name evidence="1" type="ORF">LCGC14_1705160</name>
</gene>